<dbReference type="EMBL" id="CP012508">
    <property type="protein sequence ID" value="ALB23845.1"/>
    <property type="molecule type" value="Genomic_DNA"/>
</dbReference>
<accession>A0A1L6TEE7</accession>
<name>A0A1L6TEE7_PISSA</name>
<dbReference type="AlphaFoldDB" id="A0A1L6TEE7"/>
<evidence type="ECO:0000256" key="1">
    <source>
        <dbReference type="SAM" id="MobiDB-lite"/>
    </source>
</evidence>
<feature type="region of interest" description="Disordered" evidence="1">
    <location>
        <begin position="530"/>
        <end position="549"/>
    </location>
</feature>
<feature type="compositionally biased region" description="Polar residues" evidence="1">
    <location>
        <begin position="534"/>
        <end position="544"/>
    </location>
</feature>
<evidence type="ECO:0000313" key="2">
    <source>
        <dbReference type="EMBL" id="ALB23845.1"/>
    </source>
</evidence>
<protein>
    <submittedName>
        <fullName evidence="2">Uncharacterized protein</fullName>
    </submittedName>
</protein>
<gene>
    <name evidence="2" type="ORF">KU39_2669</name>
</gene>
<dbReference type="RefSeq" id="WP_017376871.1">
    <property type="nucleotide sequence ID" value="NZ_CP012508.1"/>
</dbReference>
<evidence type="ECO:0000313" key="3">
    <source>
        <dbReference type="Proteomes" id="UP000029558"/>
    </source>
</evidence>
<organism evidence="2 3">
    <name type="scientific">Piscirickettsia salmonis</name>
    <dbReference type="NCBI Taxonomy" id="1238"/>
    <lineage>
        <taxon>Bacteria</taxon>
        <taxon>Pseudomonadati</taxon>
        <taxon>Pseudomonadota</taxon>
        <taxon>Gammaproteobacteria</taxon>
        <taxon>Thiotrichales</taxon>
        <taxon>Piscirickettsiaceae</taxon>
        <taxon>Piscirickettsia</taxon>
    </lineage>
</organism>
<dbReference type="Proteomes" id="UP000029558">
    <property type="component" value="Chromosome"/>
</dbReference>
<dbReference type="OrthoDB" id="9994502at2"/>
<reference evidence="2 3" key="1">
    <citation type="journal article" date="2014" name="Genome Announc.">
        <title>Comparative Genome Analysis of Two Isolates of the Fish Pathogen Piscirickettsia salmonis from Different Hosts Reveals Major Differences in Virulence-Associated Secretion Systems.</title>
        <authorList>
            <person name="Bohle H."/>
            <person name="Henriquez P."/>
            <person name="Grothusen H."/>
            <person name="Navas E."/>
            <person name="Sandoval A."/>
            <person name="Bustamante F."/>
            <person name="Bustos P."/>
            <person name="Mancilla M."/>
        </authorList>
    </citation>
    <scope>NUCLEOTIDE SEQUENCE [LARGE SCALE GENOMIC DNA]</scope>
    <source>
        <strain evidence="3">B1-32597</strain>
    </source>
</reference>
<proteinExistence type="predicted"/>
<sequence>MPISKKLKKQIEGFNPKTLRSLPVYTASVDRHTGTFIKTHGFLVTGIPGSNKPRDMGRVYHLGSSIMHAPYKITDQVITAAKSKLNLCGNKITEKNIIFLEKLKGLTVSPELIDIFSKLKEQSTNKKFIEHMKNFKGKTITHKLISDLCDNFNEKSWANIESVLVLQNLIGVKVSEDTIKLLTNLQNNKISTEDFKLIQTLEGVSVNNKTLADLLPFEGCRVNQNIVSKLKKYEGLTLDKNDIKELKQSCIDDKIDLPKEALKFLDNLAGLPMTKNLLTLAEKLSESRITLDTVQALEQMKGDEYLTVESMLRALLAEKCSVDGEEICFDKEIGLKEYNYLLATHPNDELKEVVSLNKAVNKERGAIVYRLPTSKRAREDHLDFQRDNSSISYKKLSGVTEARLRDSFNRQALGMRYLDMQAGIGKSVEFKDKKQVHSQDVERVKECWYKHEFTPDSNKKQGNCNVSSSTLAESASYSAFLGNVAGVSVENGSRVFGYGHNQRMKLWNPLGSLMQLKSIETEIPKKIGTPGKISLSNGSKTPNNVEKDKKTEPVGSLIDYLYHKETLPLTDFDKTVFNKVKQPIIDYIINQKNTTKLVELSDNVINKNNLLNTLFKNFGGESDIALLKFLSLLSKNKDQIDHKLIEMLSPHKESILLAVDKIKNKEVKAKFLTEIIDATSALGAVFYHKRGVRAPSITRGRLKEALAMLKSIKNKLNVFNDVGGNKSNNILSMKRPKHSPKKNATIFKHTNEKVINRQRAKSFDMYE</sequence>